<keyword evidence="4" id="KW-1003">Cell membrane</keyword>
<dbReference type="PROSITE" id="PS50112">
    <property type="entry name" value="PAS"/>
    <property type="match status" value="3"/>
</dbReference>
<organism evidence="26 27">
    <name type="scientific">Skermanella aerolata</name>
    <dbReference type="NCBI Taxonomy" id="393310"/>
    <lineage>
        <taxon>Bacteria</taxon>
        <taxon>Pseudomonadati</taxon>
        <taxon>Pseudomonadota</taxon>
        <taxon>Alphaproteobacteria</taxon>
        <taxon>Rhodospirillales</taxon>
        <taxon>Azospirillaceae</taxon>
        <taxon>Skermanella</taxon>
    </lineage>
</organism>
<name>A0A512DKR3_9PROT</name>
<feature type="modified residue" description="4-aspartylphosphate" evidence="18">
    <location>
        <position position="989"/>
    </location>
</feature>
<dbReference type="PANTHER" id="PTHR43047">
    <property type="entry name" value="TWO-COMPONENT HISTIDINE PROTEIN KINASE"/>
    <property type="match status" value="1"/>
</dbReference>
<keyword evidence="12" id="KW-1133">Transmembrane helix</keyword>
<dbReference type="GO" id="GO:0005886">
    <property type="term" value="C:plasma membrane"/>
    <property type="evidence" value="ECO:0007669"/>
    <property type="project" value="UniProtKB-SubCell"/>
</dbReference>
<dbReference type="PRINTS" id="PR00344">
    <property type="entry name" value="BCTRLSENSOR"/>
</dbReference>
<evidence type="ECO:0000259" key="23">
    <source>
        <dbReference type="PROSITE" id="PS50112"/>
    </source>
</evidence>
<feature type="coiled-coil region" evidence="19">
    <location>
        <begin position="380"/>
        <end position="407"/>
    </location>
</feature>
<keyword evidence="14" id="KW-0472">Membrane</keyword>
<feature type="domain" description="PAC" evidence="24">
    <location>
        <begin position="474"/>
        <end position="523"/>
    </location>
</feature>
<dbReference type="CDD" id="cd16922">
    <property type="entry name" value="HATPase_EvgS-ArcB-TorS-like"/>
    <property type="match status" value="1"/>
</dbReference>
<dbReference type="AlphaFoldDB" id="A0A512DKR3"/>
<feature type="domain" description="PAC" evidence="24">
    <location>
        <begin position="596"/>
        <end position="652"/>
    </location>
</feature>
<feature type="domain" description="HPt" evidence="25">
    <location>
        <begin position="1108"/>
        <end position="1200"/>
    </location>
</feature>
<keyword evidence="13" id="KW-0902">Two-component regulatory system</keyword>
<comment type="function">
    <text evidence="15">Putative oxygen sensor; modulates the activity of FixJ, a transcriptional activator of nitrogen fixation fixK gene. FixL probably acts as a kinase that phosphorylates FixJ.</text>
</comment>
<dbReference type="InterPro" id="IPR001610">
    <property type="entry name" value="PAC"/>
</dbReference>
<evidence type="ECO:0000256" key="12">
    <source>
        <dbReference type="ARBA" id="ARBA00022989"/>
    </source>
</evidence>
<dbReference type="Pfam" id="PF08448">
    <property type="entry name" value="PAS_4"/>
    <property type="match status" value="2"/>
</dbReference>
<evidence type="ECO:0000256" key="14">
    <source>
        <dbReference type="ARBA" id="ARBA00023136"/>
    </source>
</evidence>
<feature type="domain" description="PAS" evidence="23">
    <location>
        <begin position="397"/>
        <end position="451"/>
    </location>
</feature>
<dbReference type="InterPro" id="IPR013656">
    <property type="entry name" value="PAS_4"/>
</dbReference>
<evidence type="ECO:0000256" key="5">
    <source>
        <dbReference type="ARBA" id="ARBA00022519"/>
    </source>
</evidence>
<dbReference type="EC" id="2.7.13.3" evidence="3"/>
<comment type="caution">
    <text evidence="26">The sequence shown here is derived from an EMBL/GenBank/DDBJ whole genome shotgun (WGS) entry which is preliminary data.</text>
</comment>
<sequence length="1200" mass="132944">MLATCSQDDLLRIIQTIGVPTFAMDVLGDDLFHYVAINGRLEEITGLFTSAVLGRTPAEVLSPAQAAALEQRCRNCVRLRGTLEYEHELDLRDTHRWLRVALVPLFDTMGRIVRLMGTVTDVTEQKRAEQDLLRTHELYRGVLDQQQDLISRFLPDTTLTYVNVAYARAMGRPAHELIGTRFAQSLPDLDRDRVLRLFQRNRTQDGSNPTGFSNENALINNAGELRWIRWRNVALSDPAGRIIGYQSVGTDITDQRRAEEGLRTARQSLREAIDSISEGFALYDPEDRLSLYNQNFVVDTPQLASFASPLGVTFEQILRAGVASRQIVDADAARDPERWISDRMNSHRHPPENPIELRLANGRHLSVAERRTKDGSIVCIQTDITRLREQEAKIRESERRLKVILDTAADAILTIDEAGLIRDFNKAAERIFGYAARDVIGRSIEMLMPEDMAKRHQGFIDTNRRTGINRIIGIGREVCGKRADGTLVDLDLAISKVSGGETLFTGILRDITDRKQTERELRDSEQRFRLLADNATDIISLHAPDTAILYISPSCMSQLGHAPGELTGRRLTDFVHPDDRATLEARRNEVLEGHPRLAKFRLRHRDGRWLWFESMAARIEATTGGSTGTGASILASSREITERVRYEQDLREASDRLTAQAAELRTLAVDLDAARRVAEQASRGKSQFLAMMSHELRTPMTGVLGMVDLLVGTPLSDEQRHYVRTLGSSAKTLLTLLNDVLDFSKIEAGQLQIETIDFDLRRVVEDVVQLFLGHAADKGIALTATIPADAPEVLCGDPTRLRQVLFNLVSNAIKFTQNGEVEVRLTTVEPSPDSTQYLLRFEVTDTGLGLKDEECARLFEPFVQADTTTTRRFGGTGLGLAICRQLVEAMGGSIDVRSEWGCGSIFFFSVLLERGRTDSLPPPADWTAPDAAPRSAQGAKILLAEDNEVNRMLVMKMLERLGHVTEPVHNGKEAVEAAKGGGFDLILMDMQMPVMDGATATREIRRLPGVAGRVPILALTADAISNHRERHLEAGLDGYFTKPIDWKMLAEAITRLTGAETLPEDTPAEESACRKSSEEGMDGERDGDLLIQLPLLDTDRLDELHAAVGDSYDMMIDMFPESAREELGALRAALDAGDAATARRAAHTLKGIAASFGATRVQAIAHMLEDTTLPRDRSNALIASLETTLSATLAALEPID</sequence>
<dbReference type="Pfam" id="PF08447">
    <property type="entry name" value="PAS_3"/>
    <property type="match status" value="1"/>
</dbReference>
<dbReference type="SMART" id="SM00388">
    <property type="entry name" value="HisKA"/>
    <property type="match status" value="1"/>
</dbReference>
<dbReference type="EMBL" id="BJYZ01000003">
    <property type="protein sequence ID" value="GEO37062.1"/>
    <property type="molecule type" value="Genomic_DNA"/>
</dbReference>
<dbReference type="NCBIfam" id="TIGR00229">
    <property type="entry name" value="sensory_box"/>
    <property type="match status" value="4"/>
</dbReference>
<feature type="domain" description="PAS" evidence="23">
    <location>
        <begin position="524"/>
        <end position="594"/>
    </location>
</feature>
<evidence type="ECO:0000256" key="1">
    <source>
        <dbReference type="ARBA" id="ARBA00000085"/>
    </source>
</evidence>
<dbReference type="FunFam" id="3.30.450.20:FF:000060">
    <property type="entry name" value="Sensor protein FixL"/>
    <property type="match status" value="1"/>
</dbReference>
<dbReference type="Proteomes" id="UP000321523">
    <property type="component" value="Unassembled WGS sequence"/>
</dbReference>
<keyword evidence="6 18" id="KW-0597">Phosphoprotein</keyword>
<dbReference type="InterPro" id="IPR003661">
    <property type="entry name" value="HisK_dim/P_dom"/>
</dbReference>
<dbReference type="Pfam" id="PF12860">
    <property type="entry name" value="PAS_7"/>
    <property type="match status" value="1"/>
</dbReference>
<proteinExistence type="predicted"/>
<dbReference type="PROSITE" id="PS50109">
    <property type="entry name" value="HIS_KIN"/>
    <property type="match status" value="1"/>
</dbReference>
<dbReference type="Pfam" id="PF01627">
    <property type="entry name" value="Hpt"/>
    <property type="match status" value="1"/>
</dbReference>
<dbReference type="InterPro" id="IPR036641">
    <property type="entry name" value="HPT_dom_sf"/>
</dbReference>
<dbReference type="SUPFAM" id="SSF47226">
    <property type="entry name" value="Histidine-containing phosphotransfer domain, HPT domain"/>
    <property type="match status" value="1"/>
</dbReference>
<dbReference type="Gene3D" id="1.20.120.160">
    <property type="entry name" value="HPT domain"/>
    <property type="match status" value="1"/>
</dbReference>
<evidence type="ECO:0000256" key="8">
    <source>
        <dbReference type="ARBA" id="ARBA00022692"/>
    </source>
</evidence>
<dbReference type="CDD" id="cd00082">
    <property type="entry name" value="HisKA"/>
    <property type="match status" value="1"/>
</dbReference>
<evidence type="ECO:0000313" key="26">
    <source>
        <dbReference type="EMBL" id="GEO37062.1"/>
    </source>
</evidence>
<dbReference type="FunFam" id="1.10.287.130:FF:000004">
    <property type="entry name" value="Ethylene receptor 1"/>
    <property type="match status" value="1"/>
</dbReference>
<evidence type="ECO:0000313" key="27">
    <source>
        <dbReference type="Proteomes" id="UP000321523"/>
    </source>
</evidence>
<evidence type="ECO:0000256" key="17">
    <source>
        <dbReference type="PROSITE-ProRule" id="PRU00110"/>
    </source>
</evidence>
<dbReference type="OrthoDB" id="9813151at2"/>
<dbReference type="SUPFAM" id="SSF47384">
    <property type="entry name" value="Homodimeric domain of signal transducing histidine kinase"/>
    <property type="match status" value="1"/>
</dbReference>
<dbReference type="SMART" id="SM00387">
    <property type="entry name" value="HATPase_c"/>
    <property type="match status" value="1"/>
</dbReference>
<dbReference type="InterPro" id="IPR011006">
    <property type="entry name" value="CheY-like_superfamily"/>
</dbReference>
<feature type="compositionally biased region" description="Basic and acidic residues" evidence="20">
    <location>
        <begin position="1071"/>
        <end position="1085"/>
    </location>
</feature>
<dbReference type="InterPro" id="IPR000014">
    <property type="entry name" value="PAS"/>
</dbReference>
<dbReference type="InterPro" id="IPR008207">
    <property type="entry name" value="Sig_transdc_His_kin_Hpt_dom"/>
</dbReference>
<dbReference type="SMART" id="SM00073">
    <property type="entry name" value="HPT"/>
    <property type="match status" value="1"/>
</dbReference>
<evidence type="ECO:0000256" key="13">
    <source>
        <dbReference type="ARBA" id="ARBA00023012"/>
    </source>
</evidence>
<keyword evidence="9" id="KW-0547">Nucleotide-binding</keyword>
<dbReference type="InterPro" id="IPR036097">
    <property type="entry name" value="HisK_dim/P_sf"/>
</dbReference>
<feature type="domain" description="PAS" evidence="23">
    <location>
        <begin position="6"/>
        <end position="86"/>
    </location>
</feature>
<evidence type="ECO:0000256" key="19">
    <source>
        <dbReference type="SAM" id="Coils"/>
    </source>
</evidence>
<feature type="modified residue" description="Phosphohistidine" evidence="17">
    <location>
        <position position="1147"/>
    </location>
</feature>
<dbReference type="SMART" id="SM00091">
    <property type="entry name" value="PAS"/>
    <property type="match status" value="4"/>
</dbReference>
<dbReference type="PROSITE" id="PS50894">
    <property type="entry name" value="HPT"/>
    <property type="match status" value="1"/>
</dbReference>
<evidence type="ECO:0000256" key="4">
    <source>
        <dbReference type="ARBA" id="ARBA00022475"/>
    </source>
</evidence>
<gene>
    <name evidence="26" type="ORF">SAE02_12100</name>
</gene>
<dbReference type="GO" id="GO:0005524">
    <property type="term" value="F:ATP binding"/>
    <property type="evidence" value="ECO:0007669"/>
    <property type="project" value="UniProtKB-KW"/>
</dbReference>
<dbReference type="InterPro" id="IPR003594">
    <property type="entry name" value="HATPase_dom"/>
</dbReference>
<dbReference type="Pfam" id="PF00072">
    <property type="entry name" value="Response_reg"/>
    <property type="match status" value="1"/>
</dbReference>
<keyword evidence="27" id="KW-1185">Reference proteome</keyword>
<dbReference type="CDD" id="cd17546">
    <property type="entry name" value="REC_hyHK_CKI1_RcsC-like"/>
    <property type="match status" value="1"/>
</dbReference>
<dbReference type="SUPFAM" id="SSF55874">
    <property type="entry name" value="ATPase domain of HSP90 chaperone/DNA topoisomerase II/histidine kinase"/>
    <property type="match status" value="1"/>
</dbReference>
<evidence type="ECO:0000256" key="18">
    <source>
        <dbReference type="PROSITE-ProRule" id="PRU00169"/>
    </source>
</evidence>
<evidence type="ECO:0000256" key="3">
    <source>
        <dbReference type="ARBA" id="ARBA00012438"/>
    </source>
</evidence>
<dbReference type="Gene3D" id="3.30.450.20">
    <property type="entry name" value="PAS domain"/>
    <property type="match status" value="5"/>
</dbReference>
<dbReference type="Gene3D" id="1.10.287.130">
    <property type="match status" value="1"/>
</dbReference>
<dbReference type="PROSITE" id="PS50113">
    <property type="entry name" value="PAC"/>
    <property type="match status" value="4"/>
</dbReference>
<dbReference type="InterPro" id="IPR001789">
    <property type="entry name" value="Sig_transdc_resp-reg_receiver"/>
</dbReference>
<dbReference type="InterPro" id="IPR013655">
    <property type="entry name" value="PAS_fold_3"/>
</dbReference>
<dbReference type="GO" id="GO:0006355">
    <property type="term" value="P:regulation of DNA-templated transcription"/>
    <property type="evidence" value="ECO:0007669"/>
    <property type="project" value="InterPro"/>
</dbReference>
<dbReference type="InterPro" id="IPR000700">
    <property type="entry name" value="PAS-assoc_C"/>
</dbReference>
<protein>
    <recommendedName>
        <fullName evidence="16">Sensor protein FixL</fullName>
        <ecNumber evidence="3">2.7.13.3</ecNumber>
    </recommendedName>
</protein>
<evidence type="ECO:0000256" key="6">
    <source>
        <dbReference type="ARBA" id="ARBA00022553"/>
    </source>
</evidence>
<feature type="domain" description="PAC" evidence="24">
    <location>
        <begin position="212"/>
        <end position="264"/>
    </location>
</feature>
<dbReference type="GO" id="GO:0000155">
    <property type="term" value="F:phosphorelay sensor kinase activity"/>
    <property type="evidence" value="ECO:0007669"/>
    <property type="project" value="InterPro"/>
</dbReference>
<evidence type="ECO:0000256" key="20">
    <source>
        <dbReference type="SAM" id="MobiDB-lite"/>
    </source>
</evidence>
<evidence type="ECO:0000259" key="25">
    <source>
        <dbReference type="PROSITE" id="PS50894"/>
    </source>
</evidence>
<evidence type="ECO:0000256" key="11">
    <source>
        <dbReference type="ARBA" id="ARBA00022840"/>
    </source>
</evidence>
<dbReference type="InterPro" id="IPR004358">
    <property type="entry name" value="Sig_transdc_His_kin-like_C"/>
</dbReference>
<evidence type="ECO:0000256" key="9">
    <source>
        <dbReference type="ARBA" id="ARBA00022741"/>
    </source>
</evidence>
<evidence type="ECO:0000256" key="15">
    <source>
        <dbReference type="ARBA" id="ARBA00059827"/>
    </source>
</evidence>
<dbReference type="Pfam" id="PF02518">
    <property type="entry name" value="HATPase_c"/>
    <property type="match status" value="1"/>
</dbReference>
<evidence type="ECO:0000256" key="2">
    <source>
        <dbReference type="ARBA" id="ARBA00004429"/>
    </source>
</evidence>
<dbReference type="InterPro" id="IPR036890">
    <property type="entry name" value="HATPase_C_sf"/>
</dbReference>
<keyword evidence="7" id="KW-0808">Transferase</keyword>
<comment type="subcellular location">
    <subcellularLocation>
        <location evidence="2">Cell inner membrane</location>
        <topology evidence="2">Multi-pass membrane protein</topology>
    </subcellularLocation>
</comment>
<dbReference type="FunFam" id="3.30.565.10:FF:000010">
    <property type="entry name" value="Sensor histidine kinase RcsC"/>
    <property type="match status" value="1"/>
</dbReference>
<dbReference type="PROSITE" id="PS50110">
    <property type="entry name" value="RESPONSE_REGULATORY"/>
    <property type="match status" value="1"/>
</dbReference>
<dbReference type="Gene3D" id="3.30.565.10">
    <property type="entry name" value="Histidine kinase-like ATPase, C-terminal domain"/>
    <property type="match status" value="1"/>
</dbReference>
<keyword evidence="10" id="KW-0418">Kinase</keyword>
<evidence type="ECO:0000256" key="16">
    <source>
        <dbReference type="ARBA" id="ARBA00070616"/>
    </source>
</evidence>
<keyword evidence="19" id="KW-0175">Coiled coil</keyword>
<evidence type="ECO:0000259" key="21">
    <source>
        <dbReference type="PROSITE" id="PS50109"/>
    </source>
</evidence>
<dbReference type="SMART" id="SM00086">
    <property type="entry name" value="PAC"/>
    <property type="match status" value="4"/>
</dbReference>
<dbReference type="Gene3D" id="3.40.50.2300">
    <property type="match status" value="1"/>
</dbReference>
<evidence type="ECO:0000256" key="10">
    <source>
        <dbReference type="ARBA" id="ARBA00022777"/>
    </source>
</evidence>
<dbReference type="SUPFAM" id="SSF52172">
    <property type="entry name" value="CheY-like"/>
    <property type="match status" value="1"/>
</dbReference>
<feature type="region of interest" description="Disordered" evidence="20">
    <location>
        <begin position="1059"/>
        <end position="1085"/>
    </location>
</feature>
<dbReference type="SUPFAM" id="SSF55785">
    <property type="entry name" value="PYP-like sensor domain (PAS domain)"/>
    <property type="match status" value="5"/>
</dbReference>
<dbReference type="Pfam" id="PF00512">
    <property type="entry name" value="HisKA"/>
    <property type="match status" value="1"/>
</dbReference>
<keyword evidence="5" id="KW-0997">Cell inner membrane</keyword>
<evidence type="ECO:0000256" key="7">
    <source>
        <dbReference type="ARBA" id="ARBA00022679"/>
    </source>
</evidence>
<dbReference type="InterPro" id="IPR013767">
    <property type="entry name" value="PAS_fold"/>
</dbReference>
<reference evidence="26 27" key="1">
    <citation type="submission" date="2019-07" db="EMBL/GenBank/DDBJ databases">
        <title>Whole genome shotgun sequence of Skermanella aerolata NBRC 106429.</title>
        <authorList>
            <person name="Hosoyama A."/>
            <person name="Uohara A."/>
            <person name="Ohji S."/>
            <person name="Ichikawa N."/>
        </authorList>
    </citation>
    <scope>NUCLEOTIDE SEQUENCE [LARGE SCALE GENOMIC DNA]</scope>
    <source>
        <strain evidence="26 27">NBRC 106429</strain>
    </source>
</reference>
<evidence type="ECO:0000259" key="22">
    <source>
        <dbReference type="PROSITE" id="PS50110"/>
    </source>
</evidence>
<feature type="domain" description="PAC" evidence="24">
    <location>
        <begin position="81"/>
        <end position="134"/>
    </location>
</feature>
<dbReference type="InterPro" id="IPR005467">
    <property type="entry name" value="His_kinase_dom"/>
</dbReference>
<dbReference type="CDD" id="cd00088">
    <property type="entry name" value="HPT"/>
    <property type="match status" value="1"/>
</dbReference>
<dbReference type="SMART" id="SM00448">
    <property type="entry name" value="REC"/>
    <property type="match status" value="1"/>
</dbReference>
<dbReference type="CDD" id="cd00130">
    <property type="entry name" value="PAS"/>
    <property type="match status" value="3"/>
</dbReference>
<feature type="domain" description="Response regulatory" evidence="22">
    <location>
        <begin position="940"/>
        <end position="1057"/>
    </location>
</feature>
<dbReference type="PANTHER" id="PTHR43047:SF64">
    <property type="entry name" value="HISTIDINE KINASE CONTAINING CHEY-HOMOLOGOUS RECEIVER DOMAIN AND PAS DOMAIN-RELATED"/>
    <property type="match status" value="1"/>
</dbReference>
<dbReference type="InterPro" id="IPR035965">
    <property type="entry name" value="PAS-like_dom_sf"/>
</dbReference>
<keyword evidence="11" id="KW-0067">ATP-binding</keyword>
<keyword evidence="8" id="KW-0812">Transmembrane</keyword>
<comment type="catalytic activity">
    <reaction evidence="1">
        <text>ATP + protein L-histidine = ADP + protein N-phospho-L-histidine.</text>
        <dbReference type="EC" id="2.7.13.3"/>
    </reaction>
</comment>
<accession>A0A512DKR3</accession>
<dbReference type="Pfam" id="PF00989">
    <property type="entry name" value="PAS"/>
    <property type="match status" value="1"/>
</dbReference>
<evidence type="ECO:0000259" key="24">
    <source>
        <dbReference type="PROSITE" id="PS50113"/>
    </source>
</evidence>
<feature type="domain" description="Histidine kinase" evidence="21">
    <location>
        <begin position="691"/>
        <end position="914"/>
    </location>
</feature>